<accession>A0A7W6S183</accession>
<sequence length="127" mass="13778">MQGGPLDDRPRIESEQAVLRWLDKSTARVDRITVPVEGTVTLGALDVTVRACRRTAPDQPPEHAAFLEVRETHPGEAPRKIFQGWMFASSPSLSALEHPVYDVWVLECVDAAPDSPASSDSTAAGSQ</sequence>
<name>A0A7W6S183_9PROT</name>
<gene>
    <name evidence="1" type="ORF">GGD88_002772</name>
</gene>
<comment type="caution">
    <text evidence="1">The sequence shown here is derived from an EMBL/GenBank/DDBJ whole genome shotgun (WGS) entry which is preliminary data.</text>
</comment>
<evidence type="ECO:0000313" key="1">
    <source>
        <dbReference type="EMBL" id="MBB4287028.1"/>
    </source>
</evidence>
<dbReference type="AlphaFoldDB" id="A0A7W6S183"/>
<keyword evidence="2" id="KW-1185">Reference proteome</keyword>
<dbReference type="InterPro" id="IPR019225">
    <property type="entry name" value="DUF2155"/>
</dbReference>
<protein>
    <recommendedName>
        <fullName evidence="3">DUF2155 domain-containing protein</fullName>
    </recommendedName>
</protein>
<reference evidence="1 2" key="1">
    <citation type="submission" date="2020-08" db="EMBL/GenBank/DDBJ databases">
        <title>Genome sequencing of Purple Non-Sulfur Bacteria from various extreme environments.</title>
        <authorList>
            <person name="Mayer M."/>
        </authorList>
    </citation>
    <scope>NUCLEOTIDE SEQUENCE [LARGE SCALE GENOMIC DNA]</scope>
    <source>
        <strain evidence="1 2">JA135</strain>
    </source>
</reference>
<evidence type="ECO:0000313" key="2">
    <source>
        <dbReference type="Proteomes" id="UP000555728"/>
    </source>
</evidence>
<dbReference type="Proteomes" id="UP000555728">
    <property type="component" value="Unassembled WGS sequence"/>
</dbReference>
<organism evidence="1 2">
    <name type="scientific">Roseospira goensis</name>
    <dbReference type="NCBI Taxonomy" id="391922"/>
    <lineage>
        <taxon>Bacteria</taxon>
        <taxon>Pseudomonadati</taxon>
        <taxon>Pseudomonadota</taxon>
        <taxon>Alphaproteobacteria</taxon>
        <taxon>Rhodospirillales</taxon>
        <taxon>Rhodospirillaceae</taxon>
        <taxon>Roseospira</taxon>
    </lineage>
</organism>
<dbReference type="RefSeq" id="WP_343056372.1">
    <property type="nucleotide sequence ID" value="NZ_JACIGI010000026.1"/>
</dbReference>
<proteinExistence type="predicted"/>
<dbReference type="Pfam" id="PF09923">
    <property type="entry name" value="DUF2155"/>
    <property type="match status" value="1"/>
</dbReference>
<evidence type="ECO:0008006" key="3">
    <source>
        <dbReference type="Google" id="ProtNLM"/>
    </source>
</evidence>
<dbReference type="EMBL" id="JACIGI010000026">
    <property type="protein sequence ID" value="MBB4287028.1"/>
    <property type="molecule type" value="Genomic_DNA"/>
</dbReference>